<feature type="domain" description="EamA" evidence="2">
    <location>
        <begin position="157"/>
        <end position="286"/>
    </location>
</feature>
<feature type="transmembrane region" description="Helical" evidence="1">
    <location>
        <begin position="218"/>
        <end position="239"/>
    </location>
</feature>
<keyword evidence="1" id="KW-0812">Transmembrane</keyword>
<evidence type="ECO:0000256" key="1">
    <source>
        <dbReference type="SAM" id="Phobius"/>
    </source>
</evidence>
<feature type="transmembrane region" description="Helical" evidence="1">
    <location>
        <begin position="44"/>
        <end position="61"/>
    </location>
</feature>
<dbReference type="PANTHER" id="PTHR22911">
    <property type="entry name" value="ACYL-MALONYL CONDENSING ENZYME-RELATED"/>
    <property type="match status" value="1"/>
</dbReference>
<dbReference type="Proteomes" id="UP000177027">
    <property type="component" value="Unassembled WGS sequence"/>
</dbReference>
<keyword evidence="1" id="KW-1133">Transmembrane helix</keyword>
<sequence length="307" mass="33691">MKKALTSSMHAKGAFFIGISAFFYASYGVWSKFMMDFFAEFNQAWIRALMILIVLVPFGIITKSFKKIQKADWKWFLVMSLAGGFNQAPIFYGFKHLPVGTATLLFFTMLTIGSYIIGKVFFNENLTRIKYFSLGLALIGLSIIYTFSLTADQILPAIFISLAGFMGACVVVFSKKVSSKYSEIQILTSLFVVMLLVNVVVSRVLGESIPLAEVSRAWFAQVGYAIAMLIANGAVVVGFRYLEPSIGGIIGLLEVVFGVLFGIIVFHEPLTAQLLVGSMLIILSAGLSDSIALIKDKSKINLLSRVS</sequence>
<feature type="transmembrane region" description="Helical" evidence="1">
    <location>
        <begin position="246"/>
        <end position="266"/>
    </location>
</feature>
<feature type="transmembrane region" description="Helical" evidence="1">
    <location>
        <begin position="272"/>
        <end position="294"/>
    </location>
</feature>
<evidence type="ECO:0000259" key="2">
    <source>
        <dbReference type="Pfam" id="PF00892"/>
    </source>
</evidence>
<keyword evidence="1" id="KW-0472">Membrane</keyword>
<dbReference type="Pfam" id="PF00892">
    <property type="entry name" value="EamA"/>
    <property type="match status" value="2"/>
</dbReference>
<feature type="transmembrane region" description="Helical" evidence="1">
    <location>
        <begin position="98"/>
        <end position="117"/>
    </location>
</feature>
<feature type="transmembrane region" description="Helical" evidence="1">
    <location>
        <begin position="154"/>
        <end position="174"/>
    </location>
</feature>
<comment type="caution">
    <text evidence="3">The sequence shown here is derived from an EMBL/GenBank/DDBJ whole genome shotgun (WGS) entry which is preliminary data.</text>
</comment>
<feature type="transmembrane region" description="Helical" evidence="1">
    <location>
        <begin position="129"/>
        <end position="148"/>
    </location>
</feature>
<reference evidence="3 4" key="1">
    <citation type="journal article" date="2016" name="Nat. Commun.">
        <title>Thousands of microbial genomes shed light on interconnected biogeochemical processes in an aquifer system.</title>
        <authorList>
            <person name="Anantharaman K."/>
            <person name="Brown C.T."/>
            <person name="Hug L.A."/>
            <person name="Sharon I."/>
            <person name="Castelle C.J."/>
            <person name="Probst A.J."/>
            <person name="Thomas B.C."/>
            <person name="Singh A."/>
            <person name="Wilkins M.J."/>
            <person name="Karaoz U."/>
            <person name="Brodie E.L."/>
            <person name="Williams K.H."/>
            <person name="Hubbard S.S."/>
            <person name="Banfield J.F."/>
        </authorList>
    </citation>
    <scope>NUCLEOTIDE SEQUENCE [LARGE SCALE GENOMIC DNA]</scope>
</reference>
<dbReference type="GO" id="GO:0016020">
    <property type="term" value="C:membrane"/>
    <property type="evidence" value="ECO:0007669"/>
    <property type="project" value="InterPro"/>
</dbReference>
<dbReference type="InterPro" id="IPR037185">
    <property type="entry name" value="EmrE-like"/>
</dbReference>
<feature type="transmembrane region" description="Helical" evidence="1">
    <location>
        <begin position="186"/>
        <end position="206"/>
    </location>
</feature>
<proteinExistence type="predicted"/>
<dbReference type="SUPFAM" id="SSF103481">
    <property type="entry name" value="Multidrug resistance efflux transporter EmrE"/>
    <property type="match status" value="2"/>
</dbReference>
<dbReference type="InterPro" id="IPR000620">
    <property type="entry name" value="EamA_dom"/>
</dbReference>
<dbReference type="Gene3D" id="1.10.3730.20">
    <property type="match status" value="1"/>
</dbReference>
<feature type="transmembrane region" description="Helical" evidence="1">
    <location>
        <begin position="73"/>
        <end position="92"/>
    </location>
</feature>
<dbReference type="EMBL" id="MFZS01000009">
    <property type="protein sequence ID" value="OGK29251.1"/>
    <property type="molecule type" value="Genomic_DNA"/>
</dbReference>
<gene>
    <name evidence="3" type="ORF">A3D06_00815</name>
</gene>
<organism evidence="3 4">
    <name type="scientific">Candidatus Roizmanbacteria bacterium RIFCSPHIGHO2_02_FULL_40_9</name>
    <dbReference type="NCBI Taxonomy" id="1802042"/>
    <lineage>
        <taxon>Bacteria</taxon>
        <taxon>Candidatus Roizmaniibacteriota</taxon>
    </lineage>
</organism>
<protein>
    <recommendedName>
        <fullName evidence="2">EamA domain-containing protein</fullName>
    </recommendedName>
</protein>
<name>A0A1F7HD99_9BACT</name>
<evidence type="ECO:0000313" key="4">
    <source>
        <dbReference type="Proteomes" id="UP000177027"/>
    </source>
</evidence>
<evidence type="ECO:0000313" key="3">
    <source>
        <dbReference type="EMBL" id="OGK29251.1"/>
    </source>
</evidence>
<accession>A0A1F7HD99</accession>
<dbReference type="AlphaFoldDB" id="A0A1F7HD99"/>
<feature type="domain" description="EamA" evidence="2">
    <location>
        <begin position="12"/>
        <end position="145"/>
    </location>
</feature>